<accession>A0AAW1R7H9</accession>
<organism evidence="1 2">
    <name type="scientific">[Myrmecia] bisecta</name>
    <dbReference type="NCBI Taxonomy" id="41462"/>
    <lineage>
        <taxon>Eukaryota</taxon>
        <taxon>Viridiplantae</taxon>
        <taxon>Chlorophyta</taxon>
        <taxon>core chlorophytes</taxon>
        <taxon>Trebouxiophyceae</taxon>
        <taxon>Trebouxiales</taxon>
        <taxon>Trebouxiaceae</taxon>
        <taxon>Myrmecia</taxon>
    </lineage>
</organism>
<sequence>MSKLRPTRGRRSGVRFAAGGLAVVVLLSLLLTRGYWTSWLGRTTPFADTAPARLTHRLALQEPGSEELTLVVYLYSPTEPQFNENFLYFAQRGIASGDGCDYIIVVLGEATIQDAAKLPKLPSNAQYYFPQQACSMAWGTIGQVLTSSKVDCSKYSYFIFLDSTVRGPYMPPYLMDTLHWSAFFRNKLMGKTKVVGPTISCQNPWNTRPDYVVTPFVLPAAVATDRVGMKLWREDGNIFKCHNNVYDERYFSEMGLSRTVLTSGYTIDSFMMRYRNVDWTNSSNWECNGRISPVGEFYYDGTTVSPFEVMFVVVDLVAVENEWSHAKHAQLFETWLKQQEAGTLNVNTNAWLTDPWSIKRQRVAYMQSRGPGCFDNRYYVSKNPDLKALPSLLELWDHFVMMGQFEGRSHRWSCSDDRRLFWES</sequence>
<proteinExistence type="predicted"/>
<comment type="caution">
    <text evidence="1">The sequence shown here is derived from an EMBL/GenBank/DDBJ whole genome shotgun (WGS) entry which is preliminary data.</text>
</comment>
<name>A0AAW1R7H9_9CHLO</name>
<dbReference type="EMBL" id="JALJOR010000001">
    <property type="protein sequence ID" value="KAK9829758.1"/>
    <property type="molecule type" value="Genomic_DNA"/>
</dbReference>
<protein>
    <submittedName>
        <fullName evidence="1">Uncharacterized protein</fullName>
    </submittedName>
</protein>
<evidence type="ECO:0000313" key="2">
    <source>
        <dbReference type="Proteomes" id="UP001489004"/>
    </source>
</evidence>
<reference evidence="1 2" key="1">
    <citation type="journal article" date="2024" name="Nat. Commun.">
        <title>Phylogenomics reveals the evolutionary origins of lichenization in chlorophyte algae.</title>
        <authorList>
            <person name="Puginier C."/>
            <person name="Libourel C."/>
            <person name="Otte J."/>
            <person name="Skaloud P."/>
            <person name="Haon M."/>
            <person name="Grisel S."/>
            <person name="Petersen M."/>
            <person name="Berrin J.G."/>
            <person name="Delaux P.M."/>
            <person name="Dal Grande F."/>
            <person name="Keller J."/>
        </authorList>
    </citation>
    <scope>NUCLEOTIDE SEQUENCE [LARGE SCALE GENOMIC DNA]</scope>
    <source>
        <strain evidence="1 2">SAG 2043</strain>
    </source>
</reference>
<keyword evidence="2" id="KW-1185">Reference proteome</keyword>
<dbReference type="AlphaFoldDB" id="A0AAW1R7H9"/>
<gene>
    <name evidence="1" type="ORF">WJX72_007700</name>
</gene>
<evidence type="ECO:0000313" key="1">
    <source>
        <dbReference type="EMBL" id="KAK9829758.1"/>
    </source>
</evidence>
<dbReference type="Proteomes" id="UP001489004">
    <property type="component" value="Unassembled WGS sequence"/>
</dbReference>